<feature type="chain" id="PRO_5031339133" description="EF-hand domain-containing protein" evidence="2">
    <location>
        <begin position="29"/>
        <end position="194"/>
    </location>
</feature>
<dbReference type="RefSeq" id="WP_221238272.1">
    <property type="nucleotide sequence ID" value="NZ_JACIGK010000002.1"/>
</dbReference>
<dbReference type="EMBL" id="JACIGK010000002">
    <property type="protein sequence ID" value="MBB4264735.1"/>
    <property type="molecule type" value="Genomic_DNA"/>
</dbReference>
<sequence>MSRTKTLVITTAVAAVIGLGALALPAQAGGPCGGGPGHGRGGSNMMGGGPGGPGGPGGMLQTMDADGDGIVTRAEFDSFHVLAFRAMDPDGTGAVTLDDFLASRQGVGPGAQQNGRSACRADRREQMQTQRFNAWDANGDGSVTQSEFQAASVERFAGLDLDNNAEITKQEVSAAMMYGGPARMMGAPMAPPAK</sequence>
<accession>A0A7W6RAB1</accession>
<comment type="caution">
    <text evidence="4">The sequence shown here is derived from an EMBL/GenBank/DDBJ whole genome shotgun (WGS) entry which is preliminary data.</text>
</comment>
<dbReference type="SUPFAM" id="SSF47473">
    <property type="entry name" value="EF-hand"/>
    <property type="match status" value="1"/>
</dbReference>
<name>A0A7W6RAB1_9PROT</name>
<keyword evidence="2" id="KW-0732">Signal</keyword>
<dbReference type="InterPro" id="IPR018247">
    <property type="entry name" value="EF_Hand_1_Ca_BS"/>
</dbReference>
<keyword evidence="5" id="KW-1185">Reference proteome</keyword>
<feature type="compositionally biased region" description="Gly residues" evidence="1">
    <location>
        <begin position="34"/>
        <end position="58"/>
    </location>
</feature>
<dbReference type="PROSITE" id="PS00018">
    <property type="entry name" value="EF_HAND_1"/>
    <property type="match status" value="2"/>
</dbReference>
<dbReference type="PROSITE" id="PS50222">
    <property type="entry name" value="EF_HAND_2"/>
    <property type="match status" value="1"/>
</dbReference>
<gene>
    <name evidence="4" type="ORF">GGD89_000342</name>
</gene>
<evidence type="ECO:0000259" key="3">
    <source>
        <dbReference type="PROSITE" id="PS50222"/>
    </source>
</evidence>
<organism evidence="4 5">
    <name type="scientific">Roseospira visakhapatnamensis</name>
    <dbReference type="NCBI Taxonomy" id="390880"/>
    <lineage>
        <taxon>Bacteria</taxon>
        <taxon>Pseudomonadati</taxon>
        <taxon>Pseudomonadota</taxon>
        <taxon>Alphaproteobacteria</taxon>
        <taxon>Rhodospirillales</taxon>
        <taxon>Rhodospirillaceae</taxon>
        <taxon>Roseospira</taxon>
    </lineage>
</organism>
<dbReference type="InterPro" id="IPR002048">
    <property type="entry name" value="EF_hand_dom"/>
</dbReference>
<dbReference type="Gene3D" id="1.10.238.10">
    <property type="entry name" value="EF-hand"/>
    <property type="match status" value="2"/>
</dbReference>
<reference evidence="4 5" key="1">
    <citation type="submission" date="2020-08" db="EMBL/GenBank/DDBJ databases">
        <title>Genome sequencing of Purple Non-Sulfur Bacteria from various extreme environments.</title>
        <authorList>
            <person name="Mayer M."/>
        </authorList>
    </citation>
    <scope>NUCLEOTIDE SEQUENCE [LARGE SCALE GENOMIC DNA]</scope>
    <source>
        <strain evidence="4 5">JA131</strain>
    </source>
</reference>
<feature type="domain" description="EF-hand" evidence="3">
    <location>
        <begin position="83"/>
        <end position="110"/>
    </location>
</feature>
<feature type="region of interest" description="Disordered" evidence="1">
    <location>
        <begin position="34"/>
        <end position="59"/>
    </location>
</feature>
<feature type="signal peptide" evidence="2">
    <location>
        <begin position="1"/>
        <end position="28"/>
    </location>
</feature>
<protein>
    <recommendedName>
        <fullName evidence="3">EF-hand domain-containing protein</fullName>
    </recommendedName>
</protein>
<dbReference type="AlphaFoldDB" id="A0A7W6RAB1"/>
<dbReference type="InterPro" id="IPR011992">
    <property type="entry name" value="EF-hand-dom_pair"/>
</dbReference>
<dbReference type="Proteomes" id="UP000554286">
    <property type="component" value="Unassembled WGS sequence"/>
</dbReference>
<evidence type="ECO:0000313" key="5">
    <source>
        <dbReference type="Proteomes" id="UP000554286"/>
    </source>
</evidence>
<evidence type="ECO:0000313" key="4">
    <source>
        <dbReference type="EMBL" id="MBB4264735.1"/>
    </source>
</evidence>
<evidence type="ECO:0000256" key="2">
    <source>
        <dbReference type="SAM" id="SignalP"/>
    </source>
</evidence>
<evidence type="ECO:0000256" key="1">
    <source>
        <dbReference type="SAM" id="MobiDB-lite"/>
    </source>
</evidence>
<dbReference type="GO" id="GO:0005509">
    <property type="term" value="F:calcium ion binding"/>
    <property type="evidence" value="ECO:0007669"/>
    <property type="project" value="InterPro"/>
</dbReference>
<dbReference type="Pfam" id="PF13202">
    <property type="entry name" value="EF-hand_5"/>
    <property type="match status" value="2"/>
</dbReference>
<proteinExistence type="predicted"/>